<evidence type="ECO:0000313" key="3">
    <source>
        <dbReference type="Proteomes" id="UP001286313"/>
    </source>
</evidence>
<sequence>MEVIMSADGHPSPPHYSLQPGGKRQCGAGSHNPQACPDVKCNNTSWFSQLPWVLLGFRTPPNEGLDVFQVEMVFRDLVSVVAQAAALAYM</sequence>
<proteinExistence type="predicted"/>
<reference evidence="2" key="1">
    <citation type="submission" date="2023-10" db="EMBL/GenBank/DDBJ databases">
        <title>Genome assemblies of two species of porcelain crab, Petrolisthes cinctipes and Petrolisthes manimaculis (Anomura: Porcellanidae).</title>
        <authorList>
            <person name="Angst P."/>
        </authorList>
    </citation>
    <scope>NUCLEOTIDE SEQUENCE</scope>
    <source>
        <strain evidence="2">PB745_01</strain>
        <tissue evidence="2">Gill</tissue>
    </source>
</reference>
<dbReference type="Proteomes" id="UP001286313">
    <property type="component" value="Unassembled WGS sequence"/>
</dbReference>
<evidence type="ECO:0000256" key="1">
    <source>
        <dbReference type="SAM" id="MobiDB-lite"/>
    </source>
</evidence>
<protein>
    <submittedName>
        <fullName evidence="2">Uncharacterized protein</fullName>
    </submittedName>
</protein>
<dbReference type="AlphaFoldDB" id="A0AAE1GN73"/>
<comment type="caution">
    <text evidence="2">The sequence shown here is derived from an EMBL/GenBank/DDBJ whole genome shotgun (WGS) entry which is preliminary data.</text>
</comment>
<name>A0AAE1GN73_PETCI</name>
<keyword evidence="3" id="KW-1185">Reference proteome</keyword>
<accession>A0AAE1GN73</accession>
<gene>
    <name evidence="2" type="ORF">Pcinc_001220</name>
</gene>
<evidence type="ECO:0000313" key="2">
    <source>
        <dbReference type="EMBL" id="KAK3895052.1"/>
    </source>
</evidence>
<organism evidence="2 3">
    <name type="scientific">Petrolisthes cinctipes</name>
    <name type="common">Flat porcelain crab</name>
    <dbReference type="NCBI Taxonomy" id="88211"/>
    <lineage>
        <taxon>Eukaryota</taxon>
        <taxon>Metazoa</taxon>
        <taxon>Ecdysozoa</taxon>
        <taxon>Arthropoda</taxon>
        <taxon>Crustacea</taxon>
        <taxon>Multicrustacea</taxon>
        <taxon>Malacostraca</taxon>
        <taxon>Eumalacostraca</taxon>
        <taxon>Eucarida</taxon>
        <taxon>Decapoda</taxon>
        <taxon>Pleocyemata</taxon>
        <taxon>Anomura</taxon>
        <taxon>Galatheoidea</taxon>
        <taxon>Porcellanidae</taxon>
        <taxon>Petrolisthes</taxon>
    </lineage>
</organism>
<dbReference type="EMBL" id="JAWQEG010000069">
    <property type="protein sequence ID" value="KAK3895052.1"/>
    <property type="molecule type" value="Genomic_DNA"/>
</dbReference>
<feature type="region of interest" description="Disordered" evidence="1">
    <location>
        <begin position="1"/>
        <end position="32"/>
    </location>
</feature>